<dbReference type="EnsemblMetazoa" id="Aqu2.1.35300_001">
    <property type="protein sequence ID" value="Aqu2.1.35300_001"/>
    <property type="gene ID" value="Aqu2.1.35300"/>
</dbReference>
<accession>A0A1X7V4V5</accession>
<name>A0A1X7V4V5_AMPQE</name>
<sequence>MASNDLQQRRDRGPYKKLTDVERAIFGAFATQHGIANASKEYKVSESTVRGIKRKYSEALLQSASGNKEYSTVTSLPKGKQGRPFVLGEDMDHEMQDFIRAQRDNGAVMTRSTVIASGEGVVMRHNKFYLKEFGGQMDLTKHWAESILHRMKFVKQRGLTKVHVLGDAFEHIKRNFLANIKTMVVMEDIPSQ</sequence>
<organism evidence="1">
    <name type="scientific">Amphimedon queenslandica</name>
    <name type="common">Sponge</name>
    <dbReference type="NCBI Taxonomy" id="400682"/>
    <lineage>
        <taxon>Eukaryota</taxon>
        <taxon>Metazoa</taxon>
        <taxon>Porifera</taxon>
        <taxon>Demospongiae</taxon>
        <taxon>Heteroscleromorpha</taxon>
        <taxon>Haplosclerida</taxon>
        <taxon>Niphatidae</taxon>
        <taxon>Amphimedon</taxon>
    </lineage>
</organism>
<reference evidence="1" key="1">
    <citation type="submission" date="2017-05" db="UniProtKB">
        <authorList>
            <consortium name="EnsemblMetazoa"/>
        </authorList>
    </citation>
    <scope>IDENTIFICATION</scope>
</reference>
<dbReference type="InParanoid" id="A0A1X7V4V5"/>
<protein>
    <submittedName>
        <fullName evidence="1">Uncharacterized protein</fullName>
    </submittedName>
</protein>
<evidence type="ECO:0000313" key="1">
    <source>
        <dbReference type="EnsemblMetazoa" id="Aqu2.1.35300_001"/>
    </source>
</evidence>
<proteinExistence type="predicted"/>
<dbReference type="AlphaFoldDB" id="A0A1X7V4V5"/>